<keyword evidence="3" id="KW-0342">GTP-binding</keyword>
<organism evidence="6 8">
    <name type="scientific">Didymodactylos carnosus</name>
    <dbReference type="NCBI Taxonomy" id="1234261"/>
    <lineage>
        <taxon>Eukaryota</taxon>
        <taxon>Metazoa</taxon>
        <taxon>Spiralia</taxon>
        <taxon>Gnathifera</taxon>
        <taxon>Rotifera</taxon>
        <taxon>Eurotatoria</taxon>
        <taxon>Bdelloidea</taxon>
        <taxon>Philodinida</taxon>
        <taxon>Philodinidae</taxon>
        <taxon>Didymodactylos</taxon>
    </lineage>
</organism>
<dbReference type="PANTHER" id="PTHR10903">
    <property type="entry name" value="GTPASE, IMAP FAMILY MEMBER-RELATED"/>
    <property type="match status" value="1"/>
</dbReference>
<evidence type="ECO:0000313" key="8">
    <source>
        <dbReference type="Proteomes" id="UP000663829"/>
    </source>
</evidence>
<evidence type="ECO:0000259" key="5">
    <source>
        <dbReference type="Pfam" id="PF04548"/>
    </source>
</evidence>
<reference evidence="6" key="1">
    <citation type="submission" date="2021-02" db="EMBL/GenBank/DDBJ databases">
        <authorList>
            <person name="Nowell W R."/>
        </authorList>
    </citation>
    <scope>NUCLEOTIDE SEQUENCE</scope>
</reference>
<keyword evidence="2" id="KW-0547">Nucleotide-binding</keyword>
<evidence type="ECO:0000256" key="1">
    <source>
        <dbReference type="ARBA" id="ARBA00008535"/>
    </source>
</evidence>
<dbReference type="InterPro" id="IPR027417">
    <property type="entry name" value="P-loop_NTPase"/>
</dbReference>
<comment type="similarity">
    <text evidence="1">Belongs to the TRAFAC class TrmE-Era-EngA-EngB-Septin-like GTPase superfamily. AIG1/Toc34/Toc159-like paraseptin GTPase family. IAN subfamily.</text>
</comment>
<dbReference type="EMBL" id="CAJOBC010008773">
    <property type="protein sequence ID" value="CAF3970513.1"/>
    <property type="molecule type" value="Genomic_DNA"/>
</dbReference>
<feature type="coiled-coil region" evidence="4">
    <location>
        <begin position="220"/>
        <end position="247"/>
    </location>
</feature>
<dbReference type="InterPro" id="IPR006703">
    <property type="entry name" value="G_AIG1"/>
</dbReference>
<evidence type="ECO:0000256" key="4">
    <source>
        <dbReference type="SAM" id="Coils"/>
    </source>
</evidence>
<dbReference type="AlphaFoldDB" id="A0A814WJA7"/>
<proteinExistence type="inferred from homology"/>
<evidence type="ECO:0000313" key="7">
    <source>
        <dbReference type="EMBL" id="CAF3970513.1"/>
    </source>
</evidence>
<dbReference type="GO" id="GO:0005525">
    <property type="term" value="F:GTP binding"/>
    <property type="evidence" value="ECO:0007669"/>
    <property type="project" value="UniProtKB-KW"/>
</dbReference>
<keyword evidence="8" id="KW-1185">Reference proteome</keyword>
<dbReference type="Proteomes" id="UP000663829">
    <property type="component" value="Unassembled WGS sequence"/>
</dbReference>
<gene>
    <name evidence="6" type="ORF">GPM918_LOCUS23980</name>
    <name evidence="7" type="ORF">SRO942_LOCUS23977</name>
</gene>
<name>A0A814WJA7_9BILA</name>
<evidence type="ECO:0000313" key="6">
    <source>
        <dbReference type="EMBL" id="CAF1206253.1"/>
    </source>
</evidence>
<evidence type="ECO:0000256" key="2">
    <source>
        <dbReference type="ARBA" id="ARBA00022741"/>
    </source>
</evidence>
<dbReference type="InterPro" id="IPR045058">
    <property type="entry name" value="GIMA/IAN/Toc"/>
</dbReference>
<evidence type="ECO:0000256" key="3">
    <source>
        <dbReference type="ARBA" id="ARBA00023134"/>
    </source>
</evidence>
<comment type="caution">
    <text evidence="6">The sequence shown here is derived from an EMBL/GenBank/DDBJ whole genome shotgun (WGS) entry which is preliminary data.</text>
</comment>
<feature type="domain" description="AIG1-type G" evidence="5">
    <location>
        <begin position="6"/>
        <end position="177"/>
    </location>
</feature>
<dbReference type="OrthoDB" id="10061751at2759"/>
<keyword evidence="4" id="KW-0175">Coiled coil</keyword>
<accession>A0A814WJA7</accession>
<dbReference type="Gene3D" id="3.40.50.300">
    <property type="entry name" value="P-loop containing nucleotide triphosphate hydrolases"/>
    <property type="match status" value="1"/>
</dbReference>
<dbReference type="EMBL" id="CAJNOQ010008773">
    <property type="protein sequence ID" value="CAF1206253.1"/>
    <property type="molecule type" value="Genomic_DNA"/>
</dbReference>
<sequence>MSECGLIILGNSGAEKSFIANILLNEESFVHECSSTSVTHETEYRDICFDGHCYSIFNIPGLVEADQARIELNKQEIYKAFQLRPLSVVLFVFNGGAGGRLKDEDIVAYEAINSAYNFGDASMVTYVIIDYDALPANRKADYDARTAITLQKLLNKTHPIRVCFLNRINDLSDDNAKDKLRAQLASFLIQCSPHNYEKHGDISLRAEDIRMLKQAIKEMQDQFEKQLVVMQRQIEQKQQEFDEYKKTTREDIEFYKGVISRSEISESGRICSIS</sequence>
<dbReference type="Pfam" id="PF04548">
    <property type="entry name" value="AIG1"/>
    <property type="match status" value="1"/>
</dbReference>
<dbReference type="SUPFAM" id="SSF52540">
    <property type="entry name" value="P-loop containing nucleoside triphosphate hydrolases"/>
    <property type="match status" value="1"/>
</dbReference>
<protein>
    <recommendedName>
        <fullName evidence="5">AIG1-type G domain-containing protein</fullName>
    </recommendedName>
</protein>
<dbReference type="PANTHER" id="PTHR10903:SF184">
    <property type="entry name" value="GTP-BINDING PROTEIN A"/>
    <property type="match status" value="1"/>
</dbReference>
<dbReference type="Proteomes" id="UP000681722">
    <property type="component" value="Unassembled WGS sequence"/>
</dbReference>